<feature type="domain" description="Flagellar basal-body/hook protein C-terminal" evidence="7">
    <location>
        <begin position="218"/>
        <end position="262"/>
    </location>
</feature>
<proteinExistence type="inferred from homology"/>
<gene>
    <name evidence="9" type="primary">flgG</name>
    <name evidence="9" type="ORF">ISU02_15555</name>
</gene>
<comment type="caution">
    <text evidence="9">The sequence shown here is derived from an EMBL/GenBank/DDBJ whole genome shotgun (WGS) entry which is preliminary data.</text>
</comment>
<dbReference type="PANTHER" id="PTHR30435:SF19">
    <property type="entry name" value="FLAGELLAR BASAL-BODY ROD PROTEIN FLGG"/>
    <property type="match status" value="1"/>
</dbReference>
<evidence type="ECO:0000259" key="6">
    <source>
        <dbReference type="Pfam" id="PF00460"/>
    </source>
</evidence>
<evidence type="ECO:0000259" key="7">
    <source>
        <dbReference type="Pfam" id="PF06429"/>
    </source>
</evidence>
<dbReference type="Pfam" id="PF22692">
    <property type="entry name" value="LlgE_F_G_D1"/>
    <property type="match status" value="1"/>
</dbReference>
<evidence type="ECO:0000256" key="2">
    <source>
        <dbReference type="ARBA" id="ARBA00017948"/>
    </source>
</evidence>
<dbReference type="InterPro" id="IPR010930">
    <property type="entry name" value="Flg_bb/hook_C_dom"/>
</dbReference>
<dbReference type="InterPro" id="IPR037925">
    <property type="entry name" value="FlgE/F/G-like"/>
</dbReference>
<comment type="subunit">
    <text evidence="3">The basal body constitutes a major portion of the flagellar organelle and consists of four rings (L,P,S, and M) mounted on a central rod. The rod consists of about 26 subunits of FlgG in the distal portion, and FlgB, FlgC and FlgF are thought to build up the proximal portion of the rod with about 6 subunits each.</text>
</comment>
<accession>A0ABR9ZVN3</accession>
<evidence type="ECO:0000256" key="4">
    <source>
        <dbReference type="NCBIfam" id="TIGR02488"/>
    </source>
</evidence>
<dbReference type="NCBIfam" id="TIGR03506">
    <property type="entry name" value="FlgEFG_subfam"/>
    <property type="match status" value="2"/>
</dbReference>
<dbReference type="InterPro" id="IPR001444">
    <property type="entry name" value="Flag_bb_rod_N"/>
</dbReference>
<evidence type="ECO:0000313" key="10">
    <source>
        <dbReference type="Proteomes" id="UP000614200"/>
    </source>
</evidence>
<dbReference type="RefSeq" id="WP_194702758.1">
    <property type="nucleotide sequence ID" value="NZ_JADKNH010000009.1"/>
</dbReference>
<name>A0ABR9ZVN3_9FIRM</name>
<dbReference type="Proteomes" id="UP000614200">
    <property type="component" value="Unassembled WGS sequence"/>
</dbReference>
<dbReference type="SUPFAM" id="SSF117143">
    <property type="entry name" value="Flagellar hook protein flgE"/>
    <property type="match status" value="1"/>
</dbReference>
<keyword evidence="9" id="KW-0969">Cilium</keyword>
<comment type="subcellular location">
    <subcellularLocation>
        <location evidence="5">Bacterial flagellum basal body</location>
    </subcellularLocation>
</comment>
<dbReference type="EMBL" id="JADKNH010000009">
    <property type="protein sequence ID" value="MBF4694526.1"/>
    <property type="molecule type" value="Genomic_DNA"/>
</dbReference>
<evidence type="ECO:0000256" key="5">
    <source>
        <dbReference type="RuleBase" id="RU362116"/>
    </source>
</evidence>
<reference evidence="9 10" key="1">
    <citation type="submission" date="2020-11" db="EMBL/GenBank/DDBJ databases">
        <title>Fusibacter basophilias sp. nov.</title>
        <authorList>
            <person name="Qiu D."/>
        </authorList>
    </citation>
    <scope>NUCLEOTIDE SEQUENCE [LARGE SCALE GENOMIC DNA]</scope>
    <source>
        <strain evidence="9 10">Q10-2</strain>
    </source>
</reference>
<evidence type="ECO:0000259" key="8">
    <source>
        <dbReference type="Pfam" id="PF22692"/>
    </source>
</evidence>
<organism evidence="9 10">
    <name type="scientific">Fusibacter ferrireducens</name>
    <dbReference type="NCBI Taxonomy" id="2785058"/>
    <lineage>
        <taxon>Bacteria</taxon>
        <taxon>Bacillati</taxon>
        <taxon>Bacillota</taxon>
        <taxon>Clostridia</taxon>
        <taxon>Eubacteriales</taxon>
        <taxon>Eubacteriales Family XII. Incertae Sedis</taxon>
        <taxon>Fusibacter</taxon>
    </lineage>
</organism>
<keyword evidence="9" id="KW-0282">Flagellum</keyword>
<dbReference type="InterPro" id="IPR012834">
    <property type="entry name" value="FlgG_G_neg"/>
</dbReference>
<dbReference type="PANTHER" id="PTHR30435">
    <property type="entry name" value="FLAGELLAR PROTEIN"/>
    <property type="match status" value="1"/>
</dbReference>
<keyword evidence="10" id="KW-1185">Reference proteome</keyword>
<feature type="domain" description="Flagellar hook protein FlgE/F/G-like D1" evidence="8">
    <location>
        <begin position="93"/>
        <end position="161"/>
    </location>
</feature>
<keyword evidence="9" id="KW-0966">Cell projection</keyword>
<dbReference type="Pfam" id="PF06429">
    <property type="entry name" value="Flg_bbr_C"/>
    <property type="match status" value="1"/>
</dbReference>
<dbReference type="PROSITE" id="PS00588">
    <property type="entry name" value="FLAGELLA_BB_ROD"/>
    <property type="match status" value="1"/>
</dbReference>
<comment type="similarity">
    <text evidence="1 5">Belongs to the flagella basal body rod proteins family.</text>
</comment>
<dbReference type="NCBIfam" id="TIGR02488">
    <property type="entry name" value="flgG_G_neg"/>
    <property type="match status" value="1"/>
</dbReference>
<sequence length="264" mass="29019">MKAMWSAASGMKNLQLKIDTISNNLANVNTTGFKGQRIEFKDIMYERMTQSDRIDGEGRPVPIEIGHGVMTAATLRSFKGGSLQQTERDLDFAIDGKHFFKVIDQNGNERFTKDGNFKIATTADGAKLVTSEGYFVQGTEGDVVLGENISEFKVSATGNMQVKRNGEDVYEDLGDFILAKFINPSGLESIGKNLYKATDASGLAIEGLEEGDTTEVKQAFLESSNVEVVDEMINLITAERAYEMNSKSIQTADRMLEIANGLKR</sequence>
<evidence type="ECO:0000256" key="3">
    <source>
        <dbReference type="ARBA" id="ARBA00025933"/>
    </source>
</evidence>
<dbReference type="InterPro" id="IPR019776">
    <property type="entry name" value="Flagellar_basal_body_rod_CS"/>
</dbReference>
<keyword evidence="5" id="KW-0975">Bacterial flagellum</keyword>
<dbReference type="InterPro" id="IPR020013">
    <property type="entry name" value="Flagellar_FlgE/F/G"/>
</dbReference>
<feature type="domain" description="Flagellar basal body rod protein N-terminal" evidence="6">
    <location>
        <begin position="6"/>
        <end position="34"/>
    </location>
</feature>
<dbReference type="Pfam" id="PF00460">
    <property type="entry name" value="Flg_bb_rod"/>
    <property type="match status" value="1"/>
</dbReference>
<evidence type="ECO:0000256" key="1">
    <source>
        <dbReference type="ARBA" id="ARBA00009677"/>
    </source>
</evidence>
<evidence type="ECO:0000313" key="9">
    <source>
        <dbReference type="EMBL" id="MBF4694526.1"/>
    </source>
</evidence>
<protein>
    <recommendedName>
        <fullName evidence="2 4">Flagellar basal-body rod protein FlgG</fullName>
    </recommendedName>
</protein>
<dbReference type="InterPro" id="IPR053967">
    <property type="entry name" value="LlgE_F_G-like_D1"/>
</dbReference>